<dbReference type="Proteomes" id="UP000183832">
    <property type="component" value="Unassembled WGS sequence"/>
</dbReference>
<keyword evidence="2" id="KW-1185">Reference proteome</keyword>
<reference evidence="1 2" key="1">
    <citation type="submission" date="2015-04" db="EMBL/GenBank/DDBJ databases">
        <authorList>
            <person name="Syromyatnikov M.Y."/>
            <person name="Popov V.N."/>
        </authorList>
    </citation>
    <scope>NUCLEOTIDE SEQUENCE [LARGE SCALE GENOMIC DNA]</scope>
</reference>
<name>A0A1J1IYB6_9DIPT</name>
<gene>
    <name evidence="1" type="ORF">CLUMA_CG016879</name>
</gene>
<evidence type="ECO:0000313" key="1">
    <source>
        <dbReference type="EMBL" id="CRL03569.1"/>
    </source>
</evidence>
<dbReference type="EMBL" id="CVRI01000059">
    <property type="protein sequence ID" value="CRL03569.1"/>
    <property type="molecule type" value="Genomic_DNA"/>
</dbReference>
<dbReference type="AlphaFoldDB" id="A0A1J1IYB6"/>
<protein>
    <submittedName>
        <fullName evidence="1">CLUMA_CG016879, isoform A</fullName>
    </submittedName>
</protein>
<accession>A0A1J1IYB6</accession>
<sequence>MAIVKDISKTNMIPPASHLCVHLLLNNFCCCFFAIVDAVKRHEIFMYARSENEIVRFPLNVFKGMNEGVRKNLSQQAVNETRV</sequence>
<organism evidence="1 2">
    <name type="scientific">Clunio marinus</name>
    <dbReference type="NCBI Taxonomy" id="568069"/>
    <lineage>
        <taxon>Eukaryota</taxon>
        <taxon>Metazoa</taxon>
        <taxon>Ecdysozoa</taxon>
        <taxon>Arthropoda</taxon>
        <taxon>Hexapoda</taxon>
        <taxon>Insecta</taxon>
        <taxon>Pterygota</taxon>
        <taxon>Neoptera</taxon>
        <taxon>Endopterygota</taxon>
        <taxon>Diptera</taxon>
        <taxon>Nematocera</taxon>
        <taxon>Chironomoidea</taxon>
        <taxon>Chironomidae</taxon>
        <taxon>Clunio</taxon>
    </lineage>
</organism>
<proteinExistence type="predicted"/>
<evidence type="ECO:0000313" key="2">
    <source>
        <dbReference type="Proteomes" id="UP000183832"/>
    </source>
</evidence>